<dbReference type="PANTHER" id="PTHR34580">
    <property type="match status" value="1"/>
</dbReference>
<feature type="domain" description="WYL" evidence="1">
    <location>
        <begin position="143"/>
        <end position="206"/>
    </location>
</feature>
<dbReference type="RefSeq" id="WP_313501310.1">
    <property type="nucleotide sequence ID" value="NZ_CP134879.1"/>
</dbReference>
<evidence type="ECO:0000259" key="2">
    <source>
        <dbReference type="Pfam" id="PF19187"/>
    </source>
</evidence>
<dbReference type="PROSITE" id="PS52050">
    <property type="entry name" value="WYL"/>
    <property type="match status" value="1"/>
</dbReference>
<dbReference type="PANTHER" id="PTHR34580:SF1">
    <property type="entry name" value="PROTEIN PAFC"/>
    <property type="match status" value="1"/>
</dbReference>
<organism evidence="4 5">
    <name type="scientific">Demequina capsici</name>
    <dbReference type="NCBI Taxonomy" id="3075620"/>
    <lineage>
        <taxon>Bacteria</taxon>
        <taxon>Bacillati</taxon>
        <taxon>Actinomycetota</taxon>
        <taxon>Actinomycetes</taxon>
        <taxon>Micrococcales</taxon>
        <taxon>Demequinaceae</taxon>
        <taxon>Demequina</taxon>
    </lineage>
</organism>
<gene>
    <name evidence="4" type="ORF">RN606_06565</name>
</gene>
<name>A0AA96F9H7_9MICO</name>
<dbReference type="InterPro" id="IPR028349">
    <property type="entry name" value="PafC-like"/>
</dbReference>
<dbReference type="InterPro" id="IPR057727">
    <property type="entry name" value="WCX_dom"/>
</dbReference>
<evidence type="ECO:0000259" key="1">
    <source>
        <dbReference type="Pfam" id="PF13280"/>
    </source>
</evidence>
<dbReference type="EMBL" id="CP134879">
    <property type="protein sequence ID" value="WNM25807.1"/>
    <property type="molecule type" value="Genomic_DNA"/>
</dbReference>
<dbReference type="Pfam" id="PF13280">
    <property type="entry name" value="WYL"/>
    <property type="match status" value="1"/>
</dbReference>
<sequence>MAEKALARVTRLLSILSVLQHQEEATFAELGERFGVSARQIEQDVFLLFTTGKPGGMPDDYVDFDPDALDEGIARLRDAQGLTQVKLSAREAVALIGALGTLVAAGVAPQAAETALAKLRAAIDSNPIEVVADEAVDRARMSPLTDGLARGLAVELTYVDASDRRTVRVVEPHRLVAIDGIGYVECWCRRAQDYRTLRLDRIVGATLTDSLVTTAPMEQRGFSLEPRFAAQVTAHVSARWLLESMQDVVISDEGDAVTATFPVADVEWAAGRLLAVGPALRTIGPALLADAVARRALRVLEAQDGAA</sequence>
<dbReference type="Proteomes" id="UP001304125">
    <property type="component" value="Chromosome"/>
</dbReference>
<evidence type="ECO:0000313" key="5">
    <source>
        <dbReference type="Proteomes" id="UP001304125"/>
    </source>
</evidence>
<dbReference type="Pfam" id="PF19187">
    <property type="entry name" value="HTH_PafC"/>
    <property type="match status" value="1"/>
</dbReference>
<feature type="domain" description="PafC HTH" evidence="2">
    <location>
        <begin position="8"/>
        <end position="121"/>
    </location>
</feature>
<dbReference type="InterPro" id="IPR026881">
    <property type="entry name" value="WYL_dom"/>
</dbReference>
<proteinExistence type="predicted"/>
<dbReference type="InterPro" id="IPR051534">
    <property type="entry name" value="CBASS_pafABC_assoc_protein"/>
</dbReference>
<dbReference type="AlphaFoldDB" id="A0AA96F9H7"/>
<evidence type="ECO:0000313" key="4">
    <source>
        <dbReference type="EMBL" id="WNM25807.1"/>
    </source>
</evidence>
<protein>
    <submittedName>
        <fullName evidence="4">WYL domain-containing protein</fullName>
    </submittedName>
</protein>
<evidence type="ECO:0000259" key="3">
    <source>
        <dbReference type="Pfam" id="PF25583"/>
    </source>
</evidence>
<dbReference type="Pfam" id="PF25583">
    <property type="entry name" value="WCX"/>
    <property type="match status" value="1"/>
</dbReference>
<accession>A0AA96F9H7</accession>
<dbReference type="PIRSF" id="PIRSF016838">
    <property type="entry name" value="PafC"/>
    <property type="match status" value="1"/>
</dbReference>
<reference evidence="4 5" key="1">
    <citation type="submission" date="2023-09" db="EMBL/GenBank/DDBJ databases">
        <title>Demequina sp. a novel bacteria isolated from Capsicum annuum.</title>
        <authorList>
            <person name="Humaira Z."/>
            <person name="Lee J."/>
            <person name="Cho D."/>
        </authorList>
    </citation>
    <scope>NUCLEOTIDE SEQUENCE [LARGE SCALE GENOMIC DNA]</scope>
    <source>
        <strain evidence="4 5">OYTSA14</strain>
    </source>
</reference>
<keyword evidence="5" id="KW-1185">Reference proteome</keyword>
<dbReference type="InterPro" id="IPR043839">
    <property type="entry name" value="PafC_HTH"/>
</dbReference>
<feature type="domain" description="WCX" evidence="3">
    <location>
        <begin position="238"/>
        <end position="299"/>
    </location>
</feature>